<dbReference type="Pfam" id="PF00501">
    <property type="entry name" value="AMP-binding"/>
    <property type="match status" value="1"/>
</dbReference>
<dbReference type="Gene3D" id="3.40.50.12780">
    <property type="entry name" value="N-terminal domain of ligase-like"/>
    <property type="match status" value="1"/>
</dbReference>
<evidence type="ECO:0000256" key="5">
    <source>
        <dbReference type="ARBA" id="ARBA00036813"/>
    </source>
</evidence>
<reference evidence="7" key="1">
    <citation type="journal article" date="2023" name="Mol. Phylogenet. Evol.">
        <title>Genome-scale phylogeny and comparative genomics of the fungal order Sordariales.</title>
        <authorList>
            <person name="Hensen N."/>
            <person name="Bonometti L."/>
            <person name="Westerberg I."/>
            <person name="Brannstrom I.O."/>
            <person name="Guillou S."/>
            <person name="Cros-Aarteil S."/>
            <person name="Calhoun S."/>
            <person name="Haridas S."/>
            <person name="Kuo A."/>
            <person name="Mondo S."/>
            <person name="Pangilinan J."/>
            <person name="Riley R."/>
            <person name="LaButti K."/>
            <person name="Andreopoulos B."/>
            <person name="Lipzen A."/>
            <person name="Chen C."/>
            <person name="Yan M."/>
            <person name="Daum C."/>
            <person name="Ng V."/>
            <person name="Clum A."/>
            <person name="Steindorff A."/>
            <person name="Ohm R.A."/>
            <person name="Martin F."/>
            <person name="Silar P."/>
            <person name="Natvig D.O."/>
            <person name="Lalanne C."/>
            <person name="Gautier V."/>
            <person name="Ament-Velasquez S.L."/>
            <person name="Kruys A."/>
            <person name="Hutchinson M.I."/>
            <person name="Powell A.J."/>
            <person name="Barry K."/>
            <person name="Miller A.N."/>
            <person name="Grigoriev I.V."/>
            <person name="Debuchy R."/>
            <person name="Gladieux P."/>
            <person name="Hiltunen Thoren M."/>
            <person name="Johannesson H."/>
        </authorList>
    </citation>
    <scope>NUCLEOTIDE SEQUENCE</scope>
    <source>
        <strain evidence="7">PSN243</strain>
    </source>
</reference>
<evidence type="ECO:0000256" key="1">
    <source>
        <dbReference type="ARBA" id="ARBA00006432"/>
    </source>
</evidence>
<dbReference type="EMBL" id="MU865918">
    <property type="protein sequence ID" value="KAK4454024.1"/>
    <property type="molecule type" value="Genomic_DNA"/>
</dbReference>
<keyword evidence="4" id="KW-0067">ATP-binding</keyword>
<comment type="catalytic activity">
    <reaction evidence="5">
        <text>a long-chain fatty acid + ATP + CoA = a long-chain fatty acyl-CoA + AMP + diphosphate</text>
        <dbReference type="Rhea" id="RHEA:15421"/>
        <dbReference type="ChEBI" id="CHEBI:30616"/>
        <dbReference type="ChEBI" id="CHEBI:33019"/>
        <dbReference type="ChEBI" id="CHEBI:57287"/>
        <dbReference type="ChEBI" id="CHEBI:57560"/>
        <dbReference type="ChEBI" id="CHEBI:83139"/>
        <dbReference type="ChEBI" id="CHEBI:456215"/>
        <dbReference type="EC" id="6.2.1.3"/>
    </reaction>
</comment>
<name>A0AAV9GYG3_9PEZI</name>
<keyword evidence="3" id="KW-0547">Nucleotide-binding</keyword>
<protein>
    <submittedName>
        <fullName evidence="7">Long-chain-fatty-acid--CoA ligase 1</fullName>
    </submittedName>
</protein>
<gene>
    <name evidence="7" type="ORF">QBC34DRAFT_290604</name>
</gene>
<organism evidence="7 8">
    <name type="scientific">Podospora aff. communis PSN243</name>
    <dbReference type="NCBI Taxonomy" id="3040156"/>
    <lineage>
        <taxon>Eukaryota</taxon>
        <taxon>Fungi</taxon>
        <taxon>Dikarya</taxon>
        <taxon>Ascomycota</taxon>
        <taxon>Pezizomycotina</taxon>
        <taxon>Sordariomycetes</taxon>
        <taxon>Sordariomycetidae</taxon>
        <taxon>Sordariales</taxon>
        <taxon>Podosporaceae</taxon>
        <taxon>Podospora</taxon>
    </lineage>
</organism>
<feature type="domain" description="AMP-dependent synthetase/ligase" evidence="6">
    <location>
        <begin position="110"/>
        <end position="521"/>
    </location>
</feature>
<evidence type="ECO:0000256" key="3">
    <source>
        <dbReference type="ARBA" id="ARBA00022741"/>
    </source>
</evidence>
<evidence type="ECO:0000256" key="4">
    <source>
        <dbReference type="ARBA" id="ARBA00022840"/>
    </source>
</evidence>
<dbReference type="InterPro" id="IPR042099">
    <property type="entry name" value="ANL_N_sf"/>
</dbReference>
<dbReference type="GO" id="GO:0005811">
    <property type="term" value="C:lipid droplet"/>
    <property type="evidence" value="ECO:0007669"/>
    <property type="project" value="TreeGrafter"/>
</dbReference>
<dbReference type="GO" id="GO:0005886">
    <property type="term" value="C:plasma membrane"/>
    <property type="evidence" value="ECO:0007669"/>
    <property type="project" value="TreeGrafter"/>
</dbReference>
<dbReference type="SUPFAM" id="SSF56801">
    <property type="entry name" value="Acetyl-CoA synthetase-like"/>
    <property type="match status" value="1"/>
</dbReference>
<dbReference type="InterPro" id="IPR020845">
    <property type="entry name" value="AMP-binding_CS"/>
</dbReference>
<dbReference type="InterPro" id="IPR000873">
    <property type="entry name" value="AMP-dep_synth/lig_dom"/>
</dbReference>
<reference evidence="7" key="2">
    <citation type="submission" date="2023-05" db="EMBL/GenBank/DDBJ databases">
        <authorList>
            <consortium name="Lawrence Berkeley National Laboratory"/>
            <person name="Steindorff A."/>
            <person name="Hensen N."/>
            <person name="Bonometti L."/>
            <person name="Westerberg I."/>
            <person name="Brannstrom I.O."/>
            <person name="Guillou S."/>
            <person name="Cros-Aarteil S."/>
            <person name="Calhoun S."/>
            <person name="Haridas S."/>
            <person name="Kuo A."/>
            <person name="Mondo S."/>
            <person name="Pangilinan J."/>
            <person name="Riley R."/>
            <person name="Labutti K."/>
            <person name="Andreopoulos B."/>
            <person name="Lipzen A."/>
            <person name="Chen C."/>
            <person name="Yanf M."/>
            <person name="Daum C."/>
            <person name="Ng V."/>
            <person name="Clum A."/>
            <person name="Ohm R."/>
            <person name="Martin F."/>
            <person name="Silar P."/>
            <person name="Natvig D."/>
            <person name="Lalanne C."/>
            <person name="Gautier V."/>
            <person name="Ament-Velasquez S.L."/>
            <person name="Kruys A."/>
            <person name="Hutchinson M.I."/>
            <person name="Powell A.J."/>
            <person name="Barry K."/>
            <person name="Miller A.N."/>
            <person name="Grigoriev I.V."/>
            <person name="Debuchy R."/>
            <person name="Gladieux P."/>
            <person name="Thoren M.H."/>
            <person name="Johannesson H."/>
        </authorList>
    </citation>
    <scope>NUCLEOTIDE SEQUENCE</scope>
    <source>
        <strain evidence="7">PSN243</strain>
    </source>
</reference>
<evidence type="ECO:0000313" key="8">
    <source>
        <dbReference type="Proteomes" id="UP001321760"/>
    </source>
</evidence>
<comment type="similarity">
    <text evidence="1">Belongs to the ATP-dependent AMP-binding enzyme family.</text>
</comment>
<dbReference type="PANTHER" id="PTHR43272">
    <property type="entry name" value="LONG-CHAIN-FATTY-ACID--COA LIGASE"/>
    <property type="match status" value="1"/>
</dbReference>
<dbReference type="PANTHER" id="PTHR43272:SF83">
    <property type="entry name" value="ACYL-COA SYNTHETASE LONG-CHAIN, ISOFORM J"/>
    <property type="match status" value="1"/>
</dbReference>
<accession>A0AAV9GYG3</accession>
<dbReference type="PROSITE" id="PS00455">
    <property type="entry name" value="AMP_BINDING"/>
    <property type="match status" value="1"/>
</dbReference>
<dbReference type="Proteomes" id="UP001321760">
    <property type="component" value="Unassembled WGS sequence"/>
</dbReference>
<dbReference type="AlphaFoldDB" id="A0AAV9GYG3"/>
<evidence type="ECO:0000259" key="6">
    <source>
        <dbReference type="Pfam" id="PF00501"/>
    </source>
</evidence>
<dbReference type="GO" id="GO:0005524">
    <property type="term" value="F:ATP binding"/>
    <property type="evidence" value="ECO:0007669"/>
    <property type="project" value="UniProtKB-KW"/>
</dbReference>
<dbReference type="GO" id="GO:0005783">
    <property type="term" value="C:endoplasmic reticulum"/>
    <property type="evidence" value="ECO:0007669"/>
    <property type="project" value="TreeGrafter"/>
</dbReference>
<evidence type="ECO:0000256" key="2">
    <source>
        <dbReference type="ARBA" id="ARBA00022598"/>
    </source>
</evidence>
<comment type="caution">
    <text evidence="7">The sequence shown here is derived from an EMBL/GenBank/DDBJ whole genome shotgun (WGS) entry which is preliminary data.</text>
</comment>
<dbReference type="GO" id="GO:0035336">
    <property type="term" value="P:long-chain fatty-acyl-CoA metabolic process"/>
    <property type="evidence" value="ECO:0007669"/>
    <property type="project" value="TreeGrafter"/>
</dbReference>
<keyword evidence="8" id="KW-1185">Reference proteome</keyword>
<dbReference type="GO" id="GO:0004467">
    <property type="term" value="F:long-chain fatty acid-CoA ligase activity"/>
    <property type="evidence" value="ECO:0007669"/>
    <property type="project" value="UniProtKB-EC"/>
</dbReference>
<proteinExistence type="inferred from homology"/>
<sequence length="698" mass="76247">MPYNPKVGPTPLYMIHKPPFSIEAPGYEPVEGETIPRIHPKAKNGLITRPSPDVATVYDLIKRSATLHGTEPAVGSRKLIKVHTEKKKVPKSVDGEVVRVEKEWTYYELSNYSFLTYDEYFTQALQVGSGLRKLGLEPGEKVHIFAATSPQWLNMSHACSTQSLTLVTAYDTLGESGVQHSLVQSKPSAILVDPHLLKTISNPLKKAPSVKTLIYNQASHMIVPDGQIEEFKASHPELTVMSFEELRALGEANPVAPVPPKPEDLFCIMYTSGSTGTPKGVPTTHEGFIAAVTGIYHHVEEIVSEHEYVMAYLPLAHIFELVVENTTIVFGATLGYGHPRSLSDVNMRNCPGDIRAFGPSLLIGVPQVWESIRKGVEAKVNESGLITRSLFWGAFKLKSFLVSNGLPGHGIFDNIVFGKVRKQTGGRLRFLVNGASGISWTTQHFMSMVVAPMLNGYGLTETGGNGALGSPLEWTTDAIGPMEVSIELKLVALPELGYHTNTIPPQGEILLRGLPVLKEYYENPEETKAAVTPDGWFRTGDIGEFDKNGHVKVIDRVKNLVKMQGGEYIALEKLEAVYRGCPYVLNLVVHGDSEHPRPIAVIIPNEKALAEKAAELGVDEHEMCENRKVKDAVLKALGVAARGAGLTPMETVAGIVLLGDQEWTPANGMVTATQKPNRRMIREKNEKAIAACLAGLKV</sequence>
<keyword evidence="2 7" id="KW-0436">Ligase</keyword>
<evidence type="ECO:0000313" key="7">
    <source>
        <dbReference type="EMBL" id="KAK4454024.1"/>
    </source>
</evidence>